<comment type="subunit">
    <text evidence="5">Hexamer; each subunit is composed of an acidic and a basic chain derived from a single precursor and linked by a disulfide bond.</text>
</comment>
<feature type="domain" description="Cupin type-1" evidence="7">
    <location>
        <begin position="310"/>
        <end position="459"/>
    </location>
</feature>
<dbReference type="Proteomes" id="UP001188597">
    <property type="component" value="Unassembled WGS sequence"/>
</dbReference>
<dbReference type="Pfam" id="PF00190">
    <property type="entry name" value="Cupin_1"/>
    <property type="match status" value="2"/>
</dbReference>
<proteinExistence type="inferred from homology"/>
<comment type="function">
    <text evidence="5">Seed storage protein.</text>
</comment>
<accession>A0AA88WJ77</accession>
<evidence type="ECO:0000256" key="3">
    <source>
        <dbReference type="ARBA" id="ARBA00023129"/>
    </source>
</evidence>
<dbReference type="InterPro" id="IPR011051">
    <property type="entry name" value="RmlC_Cupin_sf"/>
</dbReference>
<dbReference type="PROSITE" id="PS00305">
    <property type="entry name" value="11S_SEED_STORAGE"/>
    <property type="match status" value="1"/>
</dbReference>
<evidence type="ECO:0000256" key="2">
    <source>
        <dbReference type="ARBA" id="ARBA00022761"/>
    </source>
</evidence>
<evidence type="ECO:0000256" key="5">
    <source>
        <dbReference type="RuleBase" id="RU003681"/>
    </source>
</evidence>
<evidence type="ECO:0000256" key="1">
    <source>
        <dbReference type="ARBA" id="ARBA00007178"/>
    </source>
</evidence>
<dbReference type="GO" id="GO:0045735">
    <property type="term" value="F:nutrient reservoir activity"/>
    <property type="evidence" value="ECO:0007669"/>
    <property type="project" value="UniProtKB-KW"/>
</dbReference>
<dbReference type="SUPFAM" id="SSF51182">
    <property type="entry name" value="RmlC-like cupins"/>
    <property type="match status" value="1"/>
</dbReference>
<keyword evidence="2 5" id="KW-0758">Storage protein</keyword>
<dbReference type="PANTHER" id="PTHR31189">
    <property type="entry name" value="OS03G0336100 PROTEIN-RELATED"/>
    <property type="match status" value="1"/>
</dbReference>
<feature type="domain" description="Cupin type-1" evidence="7">
    <location>
        <begin position="53"/>
        <end position="257"/>
    </location>
</feature>
<dbReference type="InterPro" id="IPR050253">
    <property type="entry name" value="Seed_Storage-Functional"/>
</dbReference>
<evidence type="ECO:0000313" key="9">
    <source>
        <dbReference type="Proteomes" id="UP001188597"/>
    </source>
</evidence>
<dbReference type="Gene3D" id="2.60.120.10">
    <property type="entry name" value="Jelly Rolls"/>
    <property type="match status" value="2"/>
</dbReference>
<dbReference type="InterPro" id="IPR014710">
    <property type="entry name" value="RmlC-like_jellyroll"/>
</dbReference>
<gene>
    <name evidence="8" type="ORF">RJ639_039008</name>
</gene>
<name>A0AA88WJ77_9ASTE</name>
<dbReference type="CDD" id="cd02243">
    <property type="entry name" value="cupin_11S_legumin_C"/>
    <property type="match status" value="1"/>
</dbReference>
<evidence type="ECO:0000313" key="8">
    <source>
        <dbReference type="EMBL" id="KAK3028147.1"/>
    </source>
</evidence>
<comment type="similarity">
    <text evidence="1 5">Belongs to the 11S seed storage protein (globulins) family.</text>
</comment>
<dbReference type="FunFam" id="2.60.120.10:FF:000073">
    <property type="entry name" value="Glycinin G1"/>
    <property type="match status" value="1"/>
</dbReference>
<dbReference type="CDD" id="cd02242">
    <property type="entry name" value="cupin_11S_legumin_N"/>
    <property type="match status" value="1"/>
</dbReference>
<dbReference type="InterPro" id="IPR022379">
    <property type="entry name" value="11S_seedstore_CS"/>
</dbReference>
<keyword evidence="9" id="KW-1185">Reference proteome</keyword>
<dbReference type="InterPro" id="IPR006045">
    <property type="entry name" value="Cupin_1"/>
</dbReference>
<comment type="caution">
    <text evidence="8">The sequence shown here is derived from an EMBL/GenBank/DDBJ whole genome shotgun (WGS) entry which is preliminary data.</text>
</comment>
<evidence type="ECO:0000256" key="4">
    <source>
        <dbReference type="ARBA" id="ARBA00023157"/>
    </source>
</evidence>
<sequence>MSVCYQFWKLRENLASGWCHAELFTVHHLARPPLGRHQSTRLSDAQQCRLQRLTASQPSQSIQSEGGTTELWNEREDQFQCAGVAALRNTLRPNSLSLPNFHPAPRLVYIEKGQGLIGITFPGCAETYHSKSQQSSRGQEEEEQQQQQEERGRKSDLHQKVHRFRRGDIIALPAGAAHWCYNDGNEDLVAVSITDLNNQANQLDQKLRAFYLAGGVPTQGQQGQNGQQARETFQNIFRAFDEELMAEAFNVPREIVRKMQQENERGLIVKVREGMRVIRPDEEEEQQQQGPWADESNGLEETICSMKISTNIDNRREADIYSRQAGKINIVNQHKLPILQLLDMSASKGNLLPNALFTPHWSMNGHNIVYVTRGEAQVQVVGSNGQTVLNERVNRGNMFVVPQFYASTVRAGRDGFEWVTFKTTSSPMSSPLAGYTSVFRAMPLQVITNSYQISPSEAQNLKLSRGGQSYLLSPGRRSS</sequence>
<keyword evidence="4 5" id="KW-1015">Disulfide bond</keyword>
<dbReference type="PANTHER" id="PTHR31189:SF54">
    <property type="entry name" value="11S GLOBULIN SEED STORAGE PROTEIN 2-LIKE"/>
    <property type="match status" value="1"/>
</dbReference>
<dbReference type="InterPro" id="IPR006044">
    <property type="entry name" value="11S_seedstore_pln"/>
</dbReference>
<protein>
    <recommendedName>
        <fullName evidence="7">Cupin type-1 domain-containing protein</fullName>
    </recommendedName>
</protein>
<evidence type="ECO:0000256" key="6">
    <source>
        <dbReference type="SAM" id="MobiDB-lite"/>
    </source>
</evidence>
<feature type="compositionally biased region" description="Basic and acidic residues" evidence="6">
    <location>
        <begin position="148"/>
        <end position="159"/>
    </location>
</feature>
<evidence type="ECO:0000259" key="7">
    <source>
        <dbReference type="SMART" id="SM00835"/>
    </source>
</evidence>
<dbReference type="SMART" id="SM00835">
    <property type="entry name" value="Cupin_1"/>
    <property type="match status" value="2"/>
</dbReference>
<dbReference type="PRINTS" id="PR00439">
    <property type="entry name" value="11SGLOBULIN"/>
</dbReference>
<organism evidence="8 9">
    <name type="scientific">Escallonia herrerae</name>
    <dbReference type="NCBI Taxonomy" id="1293975"/>
    <lineage>
        <taxon>Eukaryota</taxon>
        <taxon>Viridiplantae</taxon>
        <taxon>Streptophyta</taxon>
        <taxon>Embryophyta</taxon>
        <taxon>Tracheophyta</taxon>
        <taxon>Spermatophyta</taxon>
        <taxon>Magnoliopsida</taxon>
        <taxon>eudicotyledons</taxon>
        <taxon>Gunneridae</taxon>
        <taxon>Pentapetalae</taxon>
        <taxon>asterids</taxon>
        <taxon>campanulids</taxon>
        <taxon>Escalloniales</taxon>
        <taxon>Escalloniaceae</taxon>
        <taxon>Escallonia</taxon>
    </lineage>
</organism>
<feature type="region of interest" description="Disordered" evidence="6">
    <location>
        <begin position="128"/>
        <end position="159"/>
    </location>
</feature>
<dbReference type="AlphaFoldDB" id="A0AA88WJ77"/>
<keyword evidence="3 5" id="KW-0708">Seed storage protein</keyword>
<dbReference type="EMBL" id="JAVXUP010000427">
    <property type="protein sequence ID" value="KAK3028147.1"/>
    <property type="molecule type" value="Genomic_DNA"/>
</dbReference>
<reference evidence="8" key="1">
    <citation type="submission" date="2022-12" db="EMBL/GenBank/DDBJ databases">
        <title>Draft genome assemblies for two species of Escallonia (Escalloniales).</title>
        <authorList>
            <person name="Chanderbali A."/>
            <person name="Dervinis C."/>
            <person name="Anghel I."/>
            <person name="Soltis D."/>
            <person name="Soltis P."/>
            <person name="Zapata F."/>
        </authorList>
    </citation>
    <scope>NUCLEOTIDE SEQUENCE</scope>
    <source>
        <strain evidence="8">UCBG64.0493</strain>
        <tissue evidence="8">Leaf</tissue>
    </source>
</reference>